<dbReference type="PANTHER" id="PTHR11923:SF51">
    <property type="entry name" value="LYSOSOME MEMBRANE PROTEIN 2"/>
    <property type="match status" value="1"/>
</dbReference>
<dbReference type="GO" id="GO:0005886">
    <property type="term" value="C:plasma membrane"/>
    <property type="evidence" value="ECO:0007669"/>
    <property type="project" value="UniProtKB-SubCell"/>
</dbReference>
<dbReference type="Proteomes" id="UP000708208">
    <property type="component" value="Unassembled WGS sequence"/>
</dbReference>
<evidence type="ECO:0000256" key="3">
    <source>
        <dbReference type="ARBA" id="ARBA00022475"/>
    </source>
</evidence>
<dbReference type="PANTHER" id="PTHR11923">
    <property type="entry name" value="SCAVENGER RECEPTOR CLASS B TYPE-1 SR-B1"/>
    <property type="match status" value="1"/>
</dbReference>
<evidence type="ECO:0000313" key="9">
    <source>
        <dbReference type="EMBL" id="CAG7837572.1"/>
    </source>
</evidence>
<evidence type="ECO:0000256" key="4">
    <source>
        <dbReference type="ARBA" id="ARBA00022692"/>
    </source>
</evidence>
<evidence type="ECO:0000256" key="6">
    <source>
        <dbReference type="ARBA" id="ARBA00023136"/>
    </source>
</evidence>
<dbReference type="Pfam" id="PF01130">
    <property type="entry name" value="CD36"/>
    <property type="match status" value="1"/>
</dbReference>
<evidence type="ECO:0000256" key="2">
    <source>
        <dbReference type="ARBA" id="ARBA00010532"/>
    </source>
</evidence>
<keyword evidence="3" id="KW-1003">Cell membrane</keyword>
<dbReference type="EMBL" id="CAJVCH010571461">
    <property type="protein sequence ID" value="CAG7837572.1"/>
    <property type="molecule type" value="Genomic_DNA"/>
</dbReference>
<keyword evidence="7" id="KW-0325">Glycoprotein</keyword>
<dbReference type="AlphaFoldDB" id="A0A8J2LIV2"/>
<feature type="transmembrane region" description="Helical" evidence="8">
    <location>
        <begin position="12"/>
        <end position="36"/>
    </location>
</feature>
<organism evidence="9 10">
    <name type="scientific">Allacma fusca</name>
    <dbReference type="NCBI Taxonomy" id="39272"/>
    <lineage>
        <taxon>Eukaryota</taxon>
        <taxon>Metazoa</taxon>
        <taxon>Ecdysozoa</taxon>
        <taxon>Arthropoda</taxon>
        <taxon>Hexapoda</taxon>
        <taxon>Collembola</taxon>
        <taxon>Symphypleona</taxon>
        <taxon>Sminthuridae</taxon>
        <taxon>Allacma</taxon>
    </lineage>
</organism>
<comment type="caution">
    <text evidence="9">The sequence shown here is derived from an EMBL/GenBank/DDBJ whole genome shotgun (WGS) entry which is preliminary data.</text>
</comment>
<comment type="similarity">
    <text evidence="2">Belongs to the CD36 family.</text>
</comment>
<dbReference type="InterPro" id="IPR002159">
    <property type="entry name" value="CD36_fam"/>
</dbReference>
<keyword evidence="10" id="KW-1185">Reference proteome</keyword>
<evidence type="ECO:0000256" key="1">
    <source>
        <dbReference type="ARBA" id="ARBA00004236"/>
    </source>
</evidence>
<evidence type="ECO:0000256" key="7">
    <source>
        <dbReference type="ARBA" id="ARBA00023180"/>
    </source>
</evidence>
<gene>
    <name evidence="9" type="ORF">AFUS01_LOCUS46665</name>
</gene>
<keyword evidence="5 8" id="KW-1133">Transmembrane helix</keyword>
<keyword evidence="4 8" id="KW-0812">Transmembrane</keyword>
<evidence type="ECO:0008006" key="11">
    <source>
        <dbReference type="Google" id="ProtNLM"/>
    </source>
</evidence>
<dbReference type="OrthoDB" id="10024078at2759"/>
<proteinExistence type="inferred from homology"/>
<comment type="subcellular location">
    <subcellularLocation>
        <location evidence="1">Cell membrane</location>
    </subcellularLocation>
</comment>
<sequence length="495" mass="55887">MTVSQRSCTGPAIITTAVVLLASSGVLFFVGVPYYIPERVKSETRLINGTKTWDKWSNISVPIFLKYHFFNVTNPEAVINHGAKFELQEVGPYVWQEKRTKEIISVDEEEDTVTFREIVRFYYRPDLSVGSLDDTINMVNLPLITAATKLYMAPGFTSWLGIQDTLMSELIDHEGETIVSKGLKIRQLIFEGVPLKETYLTMGAASSLFKETTPELKAGIFAFNYNKNGTPSKEYKIYRGVKDYKNFGKIVTYNNAKQVTCWTDHCNNIDGTDGSIFPPFVTKDTLLKVYSPDVCSSVYLVFDKEDEYHGIPVYNFKAPNPDTYPDHLQCFCPDPGRNLNNKCYVAILRLFPCKNGAPVVVSKPHFLDSPAELQNGVVGLKPNRSRHDTKMIIQPTSGAVLFASKRVQISVEYQTLPDIPGFENVNHTLVPIFWVEEYGGLEEDSLAEYRFLLVTSMQIVNIGQWIVFAGLTILLLLGIKLTCESRREKMIVRIT</sequence>
<name>A0A8J2LIV2_9HEXA</name>
<keyword evidence="6 8" id="KW-0472">Membrane</keyword>
<reference evidence="9" key="1">
    <citation type="submission" date="2021-06" db="EMBL/GenBank/DDBJ databases">
        <authorList>
            <person name="Hodson N. C."/>
            <person name="Mongue J. A."/>
            <person name="Jaron S. K."/>
        </authorList>
    </citation>
    <scope>NUCLEOTIDE SEQUENCE</scope>
</reference>
<dbReference type="GO" id="GO:0005044">
    <property type="term" value="F:scavenger receptor activity"/>
    <property type="evidence" value="ECO:0007669"/>
    <property type="project" value="TreeGrafter"/>
</dbReference>
<dbReference type="GO" id="GO:0005737">
    <property type="term" value="C:cytoplasm"/>
    <property type="evidence" value="ECO:0007669"/>
    <property type="project" value="TreeGrafter"/>
</dbReference>
<evidence type="ECO:0000256" key="8">
    <source>
        <dbReference type="SAM" id="Phobius"/>
    </source>
</evidence>
<evidence type="ECO:0000256" key="5">
    <source>
        <dbReference type="ARBA" id="ARBA00022989"/>
    </source>
</evidence>
<accession>A0A8J2LIV2</accession>
<protein>
    <recommendedName>
        <fullName evidence="11">Scavenger receptor class B member 1</fullName>
    </recommendedName>
</protein>
<evidence type="ECO:0000313" key="10">
    <source>
        <dbReference type="Proteomes" id="UP000708208"/>
    </source>
</evidence>
<feature type="transmembrane region" description="Helical" evidence="8">
    <location>
        <begin position="462"/>
        <end position="483"/>
    </location>
</feature>